<evidence type="ECO:0000313" key="3">
    <source>
        <dbReference type="Proteomes" id="UP001596417"/>
    </source>
</evidence>
<organism evidence="2 3">
    <name type="scientific">Halocatena marina</name>
    <dbReference type="NCBI Taxonomy" id="2934937"/>
    <lineage>
        <taxon>Archaea</taxon>
        <taxon>Methanobacteriati</taxon>
        <taxon>Methanobacteriota</taxon>
        <taxon>Stenosarchaea group</taxon>
        <taxon>Halobacteria</taxon>
        <taxon>Halobacteriales</taxon>
        <taxon>Natronomonadaceae</taxon>
        <taxon>Halocatena</taxon>
    </lineage>
</organism>
<dbReference type="AlphaFoldDB" id="A0ABD5YSV4"/>
<gene>
    <name evidence="2" type="ORF">ACFQL7_13570</name>
</gene>
<dbReference type="Proteomes" id="UP001596417">
    <property type="component" value="Unassembled WGS sequence"/>
</dbReference>
<dbReference type="GeneID" id="76200412"/>
<evidence type="ECO:0000256" key="1">
    <source>
        <dbReference type="SAM" id="Phobius"/>
    </source>
</evidence>
<keyword evidence="3" id="KW-1185">Reference proteome</keyword>
<reference evidence="2 3" key="1">
    <citation type="journal article" date="2019" name="Int. J. Syst. Evol. Microbiol.">
        <title>The Global Catalogue of Microorganisms (GCM) 10K type strain sequencing project: providing services to taxonomists for standard genome sequencing and annotation.</title>
        <authorList>
            <consortium name="The Broad Institute Genomics Platform"/>
            <consortium name="The Broad Institute Genome Sequencing Center for Infectious Disease"/>
            <person name="Wu L."/>
            <person name="Ma J."/>
        </authorList>
    </citation>
    <scope>NUCLEOTIDE SEQUENCE [LARGE SCALE GENOMIC DNA]</scope>
    <source>
        <strain evidence="2 3">RDMS1</strain>
    </source>
</reference>
<comment type="caution">
    <text evidence="2">The sequence shown here is derived from an EMBL/GenBank/DDBJ whole genome shotgun (WGS) entry which is preliminary data.</text>
</comment>
<sequence length="69" mass="6941">MTAAVHKANPWVLIIGGSAVIAAVLGQAAILGLILSPESQGKWILFAISALGLLGFVGVGTILTGFLGR</sequence>
<accession>A0ABD5YSV4</accession>
<keyword evidence="1" id="KW-1133">Transmembrane helix</keyword>
<dbReference type="RefSeq" id="WP_264555944.1">
    <property type="nucleotide sequence ID" value="NZ_CP109979.1"/>
</dbReference>
<keyword evidence="1" id="KW-0812">Transmembrane</keyword>
<proteinExistence type="predicted"/>
<evidence type="ECO:0000313" key="2">
    <source>
        <dbReference type="EMBL" id="MFC7190763.1"/>
    </source>
</evidence>
<feature type="transmembrane region" description="Helical" evidence="1">
    <location>
        <begin position="43"/>
        <end position="67"/>
    </location>
</feature>
<name>A0ABD5YSV4_9EURY</name>
<feature type="transmembrane region" description="Helical" evidence="1">
    <location>
        <begin position="12"/>
        <end position="37"/>
    </location>
</feature>
<protein>
    <submittedName>
        <fullName evidence="2">Uncharacterized protein</fullName>
    </submittedName>
</protein>
<dbReference type="EMBL" id="JBHTAX010000001">
    <property type="protein sequence ID" value="MFC7190763.1"/>
    <property type="molecule type" value="Genomic_DNA"/>
</dbReference>
<keyword evidence="1" id="KW-0472">Membrane</keyword>